<dbReference type="OrthoDB" id="3784116at2759"/>
<gene>
    <name evidence="1" type="ORF">B0J11DRAFT_608171</name>
</gene>
<sequence>MSRRLFSPAPLHTRSLFRLTPLFRHNQGYNYIPRTMRPASSVAYSQFQPVGNTIKLPTGRTLGYHTSGDSKCIPVIYIHGNPDSGIQVTGDLETKVAEKLGIHWIGPDRPRIGLSTPYKQQQVLHYSQDVKSLADHLSLDK</sequence>
<reference evidence="1" key="1">
    <citation type="journal article" date="2021" name="Nat. Commun.">
        <title>Genetic determinants of endophytism in the Arabidopsis root mycobiome.</title>
        <authorList>
            <person name="Mesny F."/>
            <person name="Miyauchi S."/>
            <person name="Thiergart T."/>
            <person name="Pickel B."/>
            <person name="Atanasova L."/>
            <person name="Karlsson M."/>
            <person name="Huettel B."/>
            <person name="Barry K.W."/>
            <person name="Haridas S."/>
            <person name="Chen C."/>
            <person name="Bauer D."/>
            <person name="Andreopoulos W."/>
            <person name="Pangilinan J."/>
            <person name="LaButti K."/>
            <person name="Riley R."/>
            <person name="Lipzen A."/>
            <person name="Clum A."/>
            <person name="Drula E."/>
            <person name="Henrissat B."/>
            <person name="Kohler A."/>
            <person name="Grigoriev I.V."/>
            <person name="Martin F.M."/>
            <person name="Hacquard S."/>
        </authorList>
    </citation>
    <scope>NUCLEOTIDE SEQUENCE</scope>
    <source>
        <strain evidence="1">MPI-CAGE-CH-0243</strain>
    </source>
</reference>
<dbReference type="SUPFAM" id="SSF53474">
    <property type="entry name" value="alpha/beta-Hydrolases"/>
    <property type="match status" value="1"/>
</dbReference>
<dbReference type="EMBL" id="JAGMWT010000009">
    <property type="protein sequence ID" value="KAH7122671.1"/>
    <property type="molecule type" value="Genomic_DNA"/>
</dbReference>
<organism evidence="1 2">
    <name type="scientific">Dendryphion nanum</name>
    <dbReference type="NCBI Taxonomy" id="256645"/>
    <lineage>
        <taxon>Eukaryota</taxon>
        <taxon>Fungi</taxon>
        <taxon>Dikarya</taxon>
        <taxon>Ascomycota</taxon>
        <taxon>Pezizomycotina</taxon>
        <taxon>Dothideomycetes</taxon>
        <taxon>Pleosporomycetidae</taxon>
        <taxon>Pleosporales</taxon>
        <taxon>Torulaceae</taxon>
        <taxon>Dendryphion</taxon>
    </lineage>
</organism>
<dbReference type="AlphaFoldDB" id="A0A9P9IJC0"/>
<keyword evidence="2" id="KW-1185">Reference proteome</keyword>
<protein>
    <recommendedName>
        <fullName evidence="3">AB hydrolase-1 domain-containing protein</fullName>
    </recommendedName>
</protein>
<comment type="caution">
    <text evidence="1">The sequence shown here is derived from an EMBL/GenBank/DDBJ whole genome shotgun (WGS) entry which is preliminary data.</text>
</comment>
<evidence type="ECO:0008006" key="3">
    <source>
        <dbReference type="Google" id="ProtNLM"/>
    </source>
</evidence>
<dbReference type="Proteomes" id="UP000700596">
    <property type="component" value="Unassembled WGS sequence"/>
</dbReference>
<evidence type="ECO:0000313" key="2">
    <source>
        <dbReference type="Proteomes" id="UP000700596"/>
    </source>
</evidence>
<proteinExistence type="predicted"/>
<accession>A0A9P9IJC0</accession>
<evidence type="ECO:0000313" key="1">
    <source>
        <dbReference type="EMBL" id="KAH7122671.1"/>
    </source>
</evidence>
<dbReference type="Gene3D" id="3.40.50.1820">
    <property type="entry name" value="alpha/beta hydrolase"/>
    <property type="match status" value="1"/>
</dbReference>
<name>A0A9P9IJC0_9PLEO</name>
<dbReference type="InterPro" id="IPR029058">
    <property type="entry name" value="AB_hydrolase_fold"/>
</dbReference>